<protein>
    <submittedName>
        <fullName evidence="1">Uncharacterized protein</fullName>
    </submittedName>
</protein>
<evidence type="ECO:0000313" key="2">
    <source>
        <dbReference type="Proteomes" id="UP000531231"/>
    </source>
</evidence>
<evidence type="ECO:0000313" key="1">
    <source>
        <dbReference type="EMBL" id="MBB5090874.1"/>
    </source>
</evidence>
<gene>
    <name evidence="1" type="ORF">HNQ68_001398</name>
</gene>
<accession>A0A7W8AIA0</accession>
<dbReference type="RefSeq" id="WP_151159214.1">
    <property type="nucleotide sequence ID" value="NZ_JACHIL010000002.1"/>
</dbReference>
<organism evidence="1 2">
    <name type="scientific">Pseudochrobactrum saccharolyticum</name>
    <dbReference type="NCBI Taxonomy" id="354352"/>
    <lineage>
        <taxon>Bacteria</taxon>
        <taxon>Pseudomonadati</taxon>
        <taxon>Pseudomonadota</taxon>
        <taxon>Alphaproteobacteria</taxon>
        <taxon>Hyphomicrobiales</taxon>
        <taxon>Brucellaceae</taxon>
        <taxon>Pseudochrobactrum</taxon>
    </lineage>
</organism>
<dbReference type="Proteomes" id="UP000531231">
    <property type="component" value="Unassembled WGS sequence"/>
</dbReference>
<proteinExistence type="predicted"/>
<sequence length="159" mass="18057">MTKFTLRPISNSSKYLTVTDLNLGRKYLQVTDLDPRPQFADSVIFESNQTPNSNVLSPDTATIKDVTSGVFIYIDTDFDSYGASFAKLTPEMNNASQFTIQMIDENTCYILSNYVNGTNPFVNYNTSCALSYWKNDPNTYFSKSPAFPDQKLWYIDIVE</sequence>
<keyword evidence="2" id="KW-1185">Reference proteome</keyword>
<reference evidence="1 2" key="1">
    <citation type="submission" date="2020-08" db="EMBL/GenBank/DDBJ databases">
        <title>Genomic Encyclopedia of Type Strains, Phase IV (KMG-IV): sequencing the most valuable type-strain genomes for metagenomic binning, comparative biology and taxonomic classification.</title>
        <authorList>
            <person name="Goeker M."/>
        </authorList>
    </citation>
    <scope>NUCLEOTIDE SEQUENCE [LARGE SCALE GENOMIC DNA]</scope>
    <source>
        <strain evidence="1 2">DSM 25620</strain>
    </source>
</reference>
<comment type="caution">
    <text evidence="1">The sequence shown here is derived from an EMBL/GenBank/DDBJ whole genome shotgun (WGS) entry which is preliminary data.</text>
</comment>
<dbReference type="EMBL" id="JACHIL010000002">
    <property type="protein sequence ID" value="MBB5090874.1"/>
    <property type="molecule type" value="Genomic_DNA"/>
</dbReference>
<dbReference type="AlphaFoldDB" id="A0A7W8AIA0"/>
<name>A0A7W8AIA0_9HYPH</name>